<dbReference type="PROSITE" id="PS51257">
    <property type="entry name" value="PROKAR_LIPOPROTEIN"/>
    <property type="match status" value="1"/>
</dbReference>
<dbReference type="RefSeq" id="WP_217789530.1">
    <property type="nucleotide sequence ID" value="NZ_JAHSPG010000001.1"/>
</dbReference>
<evidence type="ECO:0000256" key="1">
    <source>
        <dbReference type="ARBA" id="ARBA00004442"/>
    </source>
</evidence>
<dbReference type="GO" id="GO:0009279">
    <property type="term" value="C:cell outer membrane"/>
    <property type="evidence" value="ECO:0007669"/>
    <property type="project" value="UniProtKB-SubCell"/>
</dbReference>
<dbReference type="AlphaFoldDB" id="A0A9E2S6V6"/>
<sequence>MMFKGKYWLKTCCLLLVLISAASCNKWLDLKPSDGIIRQDYWKTKEQVKAAVIGTYASLLDDPTNKDKSLPELFFLWGELRADMLAPSTGTLSEEFEVMNVNTVPSNTITNWRPVYRTINYCNTVIDFAPDVLNTDKTFTQEALDSYVAEAKAMRALMYFYLVRSFGDVPLKLKSTSSDEEIVTIAKSSQQEVLAQILKDLNEAEPKISLTYGDNASDKGRITRYTVNAIQADVYLWMDKYDEAVAACNKVINSYRFGLLAPSTAWYNTVYRTGNSTESLFEVQYNAQKLNDFFTMFGISSRRFLAANKVMDQVYTSDPIYGQKDIRSDGVSVRAEDGVIWKYVGKNDKDLIAPGDSYSHWFVYRFADVLLMKAEALAQKGQGADALDIVKALRDNRNALAGTDNNPDPANVDEVSLFILEERAREFMFEGKRWYDVLRYVKRNNYEHIDYLQDMISSIVPANMVRTAQAKMLDHNSHYFPIYEYELQTNKALVQNPFYK</sequence>
<dbReference type="Proteomes" id="UP000812270">
    <property type="component" value="Unassembled WGS sequence"/>
</dbReference>
<reference evidence="8" key="1">
    <citation type="submission" date="2021-06" db="EMBL/GenBank/DDBJ databases">
        <authorList>
            <person name="Huq M.A."/>
        </authorList>
    </citation>
    <scope>NUCLEOTIDE SEQUENCE</scope>
    <source>
        <strain evidence="8">MAH-26</strain>
    </source>
</reference>
<keyword evidence="3" id="KW-0472">Membrane</keyword>
<evidence type="ECO:0000256" key="5">
    <source>
        <dbReference type="SAM" id="SignalP"/>
    </source>
</evidence>
<feature type="domain" description="RagB/SusD" evidence="6">
    <location>
        <begin position="281"/>
        <end position="499"/>
    </location>
</feature>
<dbReference type="InterPro" id="IPR012944">
    <property type="entry name" value="SusD_RagB_dom"/>
</dbReference>
<keyword evidence="9" id="KW-1185">Reference proteome</keyword>
<dbReference type="CDD" id="cd08977">
    <property type="entry name" value="SusD"/>
    <property type="match status" value="1"/>
</dbReference>
<dbReference type="EMBL" id="JAHSPG010000001">
    <property type="protein sequence ID" value="MBV4355987.1"/>
    <property type="molecule type" value="Genomic_DNA"/>
</dbReference>
<gene>
    <name evidence="8" type="ORF">KTO63_02425</name>
</gene>
<comment type="subcellular location">
    <subcellularLocation>
        <location evidence="1">Cell outer membrane</location>
    </subcellularLocation>
</comment>
<accession>A0A9E2S6V6</accession>
<name>A0A9E2S6V6_9BACT</name>
<feature type="domain" description="SusD-like N-terminal" evidence="7">
    <location>
        <begin position="76"/>
        <end position="236"/>
    </location>
</feature>
<feature type="chain" id="PRO_5039394122" evidence="5">
    <location>
        <begin position="23"/>
        <end position="500"/>
    </location>
</feature>
<evidence type="ECO:0000259" key="6">
    <source>
        <dbReference type="Pfam" id="PF07980"/>
    </source>
</evidence>
<protein>
    <submittedName>
        <fullName evidence="8">RagB/SusD family nutrient uptake outer membrane protein</fullName>
    </submittedName>
</protein>
<keyword evidence="2 5" id="KW-0732">Signal</keyword>
<dbReference type="Pfam" id="PF07980">
    <property type="entry name" value="SusD_RagB"/>
    <property type="match status" value="1"/>
</dbReference>
<feature type="signal peptide" evidence="5">
    <location>
        <begin position="1"/>
        <end position="22"/>
    </location>
</feature>
<proteinExistence type="predicted"/>
<comment type="caution">
    <text evidence="8">The sequence shown here is derived from an EMBL/GenBank/DDBJ whole genome shotgun (WGS) entry which is preliminary data.</text>
</comment>
<evidence type="ECO:0000313" key="9">
    <source>
        <dbReference type="Proteomes" id="UP000812270"/>
    </source>
</evidence>
<dbReference type="Pfam" id="PF14322">
    <property type="entry name" value="SusD-like_3"/>
    <property type="match status" value="1"/>
</dbReference>
<evidence type="ECO:0000256" key="3">
    <source>
        <dbReference type="ARBA" id="ARBA00023136"/>
    </source>
</evidence>
<evidence type="ECO:0000259" key="7">
    <source>
        <dbReference type="Pfam" id="PF14322"/>
    </source>
</evidence>
<dbReference type="InterPro" id="IPR033985">
    <property type="entry name" value="SusD-like_N"/>
</dbReference>
<organism evidence="8 9">
    <name type="scientific">Pinibacter aurantiacus</name>
    <dbReference type="NCBI Taxonomy" id="2851599"/>
    <lineage>
        <taxon>Bacteria</taxon>
        <taxon>Pseudomonadati</taxon>
        <taxon>Bacteroidota</taxon>
        <taxon>Chitinophagia</taxon>
        <taxon>Chitinophagales</taxon>
        <taxon>Chitinophagaceae</taxon>
        <taxon>Pinibacter</taxon>
    </lineage>
</organism>
<evidence type="ECO:0000256" key="4">
    <source>
        <dbReference type="ARBA" id="ARBA00023237"/>
    </source>
</evidence>
<evidence type="ECO:0000313" key="8">
    <source>
        <dbReference type="EMBL" id="MBV4355987.1"/>
    </source>
</evidence>
<evidence type="ECO:0000256" key="2">
    <source>
        <dbReference type="ARBA" id="ARBA00022729"/>
    </source>
</evidence>
<keyword evidence="4" id="KW-0998">Cell outer membrane</keyword>